<dbReference type="RefSeq" id="WP_264139306.1">
    <property type="nucleotide sequence ID" value="NZ_JAOYOD010000001.1"/>
</dbReference>
<comment type="caution">
    <text evidence="1">The sequence shown here is derived from an EMBL/GenBank/DDBJ whole genome shotgun (WGS) entry which is preliminary data.</text>
</comment>
<evidence type="ECO:0000313" key="2">
    <source>
        <dbReference type="Proteomes" id="UP001300692"/>
    </source>
</evidence>
<sequence>MKKTIKIISFIFLALVLLAVALELTVRYFFHERIKAEIEAIVNDVLESEINFNDIHVSSIRNFPSSTVFIDSLWIIENGHTVLAIDEMFLRINPRDLINDNFIFSEVLVERAFFHSYVDSLAQKYMIRGKKHPDQASKTFDYHIPQIDLRDVEIRVTNDYKKNDLEISIDEGHFQMISTNDLISFEGSASGMLQRMINKGKPVARGIPVSTDDAAFRIGQLDKRNLFEGTLKLDKANVKVNGVLKPTGDGNILDMNLEGAEADLNNYLALIPQLKDFPFKQTSPDAHLSFRMRSTGFIDPTHFPNVDLDFMLTHADFEKEGIPYKIQDVYLNGIYSNGKEATPESSFLIIKEGFARVKESFVRLSGSMANFKDPYIDLDLESELSLEELNNLFDLPKVGQLAGKIKVNLDLEGKLSNRDDLTSKAYREFKGNVEFLDVSGDIPSLGLETHHLDGSISIQDENILLENFKGLINQSPFALNGGLYNFMPLLDSSSIRRSRANLYVNVDKFLFKRAQIQSSEGTENSGIDFSFFPKRLDFGLKLTSRKLALDGIAIEKVNMGIQLNSDSILVDRFHFFFDRGDIRVSGSSKFKNGKPIKNDIRLTADLHHVNLDTLLTSELFSKKESKKGKGASSIPDNMSVTAQVSMDEFIFKNHEFRNVALKANYQDDKLKLTHLDFDFELGEVRSSWDVESILDAPVIDGKLDMRLDPVQVNQMREYYTTFRPPKDSAKLKNEKSSFYYKDIEIKISAPRVSHHDIIAKNLKSDFVLFENNMRLNYLNFDLFGGQFNLRGLLEQNDTIHVVSTAKLQARNIDATQVVAALPQHEGSIVTKENVYGKVQVDGMLILHYDENLLYRKNDMIGRVQLSLDQGRLIQFRPVTESLKFLKAEATDTIFVVNDQIDMLFHNDEILVPNTVFATNLTNIEFMGYHNQEIDFGFNLKVSVSDLLKSEKKKKARMQEEDAQVKGLHYYLGARTRESKLKIESLKKKDYQWQEKLLQTRYKQVDVLLGFNIEKYKEMLD</sequence>
<accession>A0ABT3CY79</accession>
<organism evidence="1 2">
    <name type="scientific">Reichenbachiella ulvae</name>
    <dbReference type="NCBI Taxonomy" id="2980104"/>
    <lineage>
        <taxon>Bacteria</taxon>
        <taxon>Pseudomonadati</taxon>
        <taxon>Bacteroidota</taxon>
        <taxon>Cytophagia</taxon>
        <taxon>Cytophagales</taxon>
        <taxon>Reichenbachiellaceae</taxon>
        <taxon>Reichenbachiella</taxon>
    </lineage>
</organism>
<keyword evidence="2" id="KW-1185">Reference proteome</keyword>
<protein>
    <submittedName>
        <fullName evidence="1">YdbH domain-containing protein</fullName>
    </submittedName>
</protein>
<dbReference type="EMBL" id="JAOYOD010000001">
    <property type="protein sequence ID" value="MCV9388440.1"/>
    <property type="molecule type" value="Genomic_DNA"/>
</dbReference>
<proteinExistence type="predicted"/>
<evidence type="ECO:0000313" key="1">
    <source>
        <dbReference type="EMBL" id="MCV9388440.1"/>
    </source>
</evidence>
<dbReference type="Proteomes" id="UP001300692">
    <property type="component" value="Unassembled WGS sequence"/>
</dbReference>
<dbReference type="PANTHER" id="PTHR30441:SF8">
    <property type="entry name" value="DUF748 DOMAIN-CONTAINING PROTEIN"/>
    <property type="match status" value="1"/>
</dbReference>
<dbReference type="InterPro" id="IPR052894">
    <property type="entry name" value="AsmA-related"/>
</dbReference>
<dbReference type="PANTHER" id="PTHR30441">
    <property type="entry name" value="DUF748 DOMAIN-CONTAINING PROTEIN"/>
    <property type="match status" value="1"/>
</dbReference>
<name>A0ABT3CY79_9BACT</name>
<gene>
    <name evidence="1" type="ORF">N7U62_17280</name>
</gene>
<reference evidence="1 2" key="1">
    <citation type="submission" date="2022-10" db="EMBL/GenBank/DDBJ databases">
        <title>Comparative genomics and taxonomic characterization of three novel marine species of genus Reichenbachiella exhibiting antioxidant and polysaccharide degradation activities.</title>
        <authorList>
            <person name="Muhammad N."/>
            <person name="Lee Y.-J."/>
            <person name="Ko J."/>
            <person name="Kim S.-G."/>
        </authorList>
    </citation>
    <scope>NUCLEOTIDE SEQUENCE [LARGE SCALE GENOMIC DNA]</scope>
    <source>
        <strain evidence="1 2">ABR2-5</strain>
    </source>
</reference>